<protein>
    <submittedName>
        <fullName evidence="2">Uncharacterized protein</fullName>
    </submittedName>
</protein>
<sequence>MDFAGDAWSDQTCSPSRTSSSNSPTASVQQEIGNGGTCQWKMCGLDPMTTLALYFEVVNQVIQGFRAAFDRTNQVERAGTPAGLGTPLNVSYKPTEM</sequence>
<dbReference type="Proteomes" id="UP000516260">
    <property type="component" value="Chromosome 18"/>
</dbReference>
<evidence type="ECO:0000313" key="3">
    <source>
        <dbReference type="Proteomes" id="UP000516260"/>
    </source>
</evidence>
<dbReference type="Gene3D" id="2.60.40.1670">
    <property type="entry name" value="beta-sandwich domain of Sec23/24"/>
    <property type="match status" value="1"/>
</dbReference>
<comment type="caution">
    <text evidence="2">The sequence shown here is derived from an EMBL/GenBank/DDBJ whole genome shotgun (WGS) entry which is preliminary data.</text>
</comment>
<reference evidence="2 3" key="1">
    <citation type="submission" date="2019-04" db="EMBL/GenBank/DDBJ databases">
        <title>The sequence and de novo assembly of Takifugu bimaculatus genome using PacBio and Hi-C technologies.</title>
        <authorList>
            <person name="Xu P."/>
            <person name="Liu B."/>
            <person name="Zhou Z."/>
        </authorList>
    </citation>
    <scope>NUCLEOTIDE SEQUENCE [LARGE SCALE GENOMIC DNA]</scope>
    <source>
        <strain evidence="2">TB-2018</strain>
        <tissue evidence="2">Muscle</tissue>
    </source>
</reference>
<accession>A0A4Z2BVF6</accession>
<evidence type="ECO:0000256" key="1">
    <source>
        <dbReference type="SAM" id="MobiDB-lite"/>
    </source>
</evidence>
<evidence type="ECO:0000313" key="2">
    <source>
        <dbReference type="EMBL" id="TNM95688.1"/>
    </source>
</evidence>
<proteinExistence type="predicted"/>
<dbReference type="SUPFAM" id="SSF81995">
    <property type="entry name" value="beta-sandwich domain of Sec23/24"/>
    <property type="match status" value="1"/>
</dbReference>
<name>A0A4Z2BVF6_9TELE</name>
<organism evidence="2 3">
    <name type="scientific">Takifugu bimaculatus</name>
    <dbReference type="NCBI Taxonomy" id="433685"/>
    <lineage>
        <taxon>Eukaryota</taxon>
        <taxon>Metazoa</taxon>
        <taxon>Chordata</taxon>
        <taxon>Craniata</taxon>
        <taxon>Vertebrata</taxon>
        <taxon>Euteleostomi</taxon>
        <taxon>Actinopterygii</taxon>
        <taxon>Neopterygii</taxon>
        <taxon>Teleostei</taxon>
        <taxon>Neoteleostei</taxon>
        <taxon>Acanthomorphata</taxon>
        <taxon>Eupercaria</taxon>
        <taxon>Tetraodontiformes</taxon>
        <taxon>Tetradontoidea</taxon>
        <taxon>Tetraodontidae</taxon>
        <taxon>Takifugu</taxon>
    </lineage>
</organism>
<keyword evidence="3" id="KW-1185">Reference proteome</keyword>
<dbReference type="EMBL" id="SWLE01000010">
    <property type="protein sequence ID" value="TNM95688.1"/>
    <property type="molecule type" value="Genomic_DNA"/>
</dbReference>
<dbReference type="AlphaFoldDB" id="A0A4Z2BVF6"/>
<gene>
    <name evidence="2" type="ORF">fugu_016771</name>
</gene>
<feature type="compositionally biased region" description="Low complexity" evidence="1">
    <location>
        <begin position="9"/>
        <end position="27"/>
    </location>
</feature>
<feature type="region of interest" description="Disordered" evidence="1">
    <location>
        <begin position="77"/>
        <end position="97"/>
    </location>
</feature>
<feature type="region of interest" description="Disordered" evidence="1">
    <location>
        <begin position="1"/>
        <end position="31"/>
    </location>
</feature>